<feature type="domain" description="Zorya protein ZorC EH" evidence="2">
    <location>
        <begin position="32"/>
        <end position="451"/>
    </location>
</feature>
<dbReference type="Pfam" id="PF15611">
    <property type="entry name" value="EH_Signature"/>
    <property type="match status" value="1"/>
</dbReference>
<proteinExistence type="predicted"/>
<name>A0A5E4RPZ5_9BURK</name>
<dbReference type="RefSeq" id="WP_150682596.1">
    <property type="nucleotide sequence ID" value="NZ_CABPSI010000001.1"/>
</dbReference>
<feature type="region of interest" description="Disordered" evidence="1">
    <location>
        <begin position="468"/>
        <end position="487"/>
    </location>
</feature>
<dbReference type="EMBL" id="CABPSI010000001">
    <property type="protein sequence ID" value="VVD65093.1"/>
    <property type="molecule type" value="Genomic_DNA"/>
</dbReference>
<dbReference type="Proteomes" id="UP000333828">
    <property type="component" value="Unassembled WGS sequence"/>
</dbReference>
<reference evidence="3 4" key="1">
    <citation type="submission" date="2019-08" db="EMBL/GenBank/DDBJ databases">
        <authorList>
            <person name="Peeters C."/>
        </authorList>
    </citation>
    <scope>NUCLEOTIDE SEQUENCE [LARGE SCALE GENOMIC DNA]</scope>
    <source>
        <strain evidence="3 4">LMG 31115</strain>
    </source>
</reference>
<evidence type="ECO:0000313" key="4">
    <source>
        <dbReference type="Proteomes" id="UP000333828"/>
    </source>
</evidence>
<sequence>MSALNFLASLLQSSVGEDTFSIRPGAEIDVLLDTLKARAKSGNGREPIHDHQLDAVRRFWHSQDVPTFRDAYLLSFGLCIPHRPQGECVMEDRPRLQNVLDSVDGYISKTASYRRCYQGLAKSYFSYDVHAHESAPSARKNWLTLRDYLHDRNTKIRDSRPSPAWVDTAIENRQLFGESPCTRYVNELLRGDKSRIDHICEQLQIGKESWFLRELVLSQVDGATKLGDDEFVSLLPRLVDMLAHNEVLRDRGTILVLDRYARISGTPLHPKLRDHAVNWWGNPWLPSNATRWGGVAREAREMVSDWLKLEFIETFFTKLAEDGLADPRRMEFWKRYVKSIDDVEFALGSAARKSREPDLVALRRKMKGLTRELDAPGANNAFIMKMGKLVAVEFSGLGNAFYGYDAGRSLPFQTSQTLKLGKDERNSLKHSGRLLWLTHSDGIRGWNRWEDMFEARLRESFQIYPSASPRNSKERVKSTNFVSSRSLQGQTETRESYSRVALTRFVATHGLQIDDRTALGGNLWVRGDEGDERIGQILADWGFQMKPGEGWWK</sequence>
<organism evidence="3 4">
    <name type="scientific">Pandoraea iniqua</name>
    <dbReference type="NCBI Taxonomy" id="2508288"/>
    <lineage>
        <taxon>Bacteria</taxon>
        <taxon>Pseudomonadati</taxon>
        <taxon>Pseudomonadota</taxon>
        <taxon>Betaproteobacteria</taxon>
        <taxon>Burkholderiales</taxon>
        <taxon>Burkholderiaceae</taxon>
        <taxon>Pandoraea</taxon>
    </lineage>
</organism>
<evidence type="ECO:0000256" key="1">
    <source>
        <dbReference type="SAM" id="MobiDB-lite"/>
    </source>
</evidence>
<keyword evidence="4" id="KW-1185">Reference proteome</keyword>
<gene>
    <name evidence="3" type="ORF">PIN31115_00294</name>
</gene>
<accession>A0A5E4RPZ5</accession>
<dbReference type="AlphaFoldDB" id="A0A5E4RPZ5"/>
<evidence type="ECO:0000259" key="2">
    <source>
        <dbReference type="Pfam" id="PF15611"/>
    </source>
</evidence>
<feature type="compositionally biased region" description="Polar residues" evidence="1">
    <location>
        <begin position="478"/>
        <end position="487"/>
    </location>
</feature>
<dbReference type="InterPro" id="IPR028943">
    <property type="entry name" value="ZorC_EH_Signature_dom"/>
</dbReference>
<evidence type="ECO:0000313" key="3">
    <source>
        <dbReference type="EMBL" id="VVD65093.1"/>
    </source>
</evidence>
<protein>
    <recommendedName>
        <fullName evidence="2">Zorya protein ZorC EH domain-containing protein</fullName>
    </recommendedName>
</protein>